<name>G8XGF8_STREN</name>
<evidence type="ECO:0000313" key="1">
    <source>
        <dbReference type="EMBL" id="AEW98716.1"/>
    </source>
</evidence>
<dbReference type="PATRIC" id="fig|1003195.29.peg.6318"/>
<proteinExistence type="predicted"/>
<dbReference type="KEGG" id="scy:SCATT_p05230"/>
<reference evidence="2" key="1">
    <citation type="submission" date="2011-12" db="EMBL/GenBank/DDBJ databases">
        <title>Complete genome sequence of Streptomyces cattleya strain DSM 46488.</title>
        <authorList>
            <person name="Ou H.-Y."/>
            <person name="Li P."/>
            <person name="Zhao C."/>
            <person name="O'Hagan D."/>
            <person name="Deng Z."/>
        </authorList>
    </citation>
    <scope>NUCLEOTIDE SEQUENCE [LARGE SCALE GENOMIC DNA]</scope>
    <source>
        <strain evidence="2">ATCC 35852 / DSM 46488 / JCM 4925 / NBRC 14057 / NRRL 8057</strain>
        <plasmid evidence="2">Plasmid pSCATT</plasmid>
    </source>
</reference>
<protein>
    <submittedName>
        <fullName evidence="1">Uncharacterized protein</fullName>
    </submittedName>
</protein>
<organism evidence="1 2">
    <name type="scientific">Streptantibioticus cattleyicolor (strain ATCC 35852 / DSM 46488 / JCM 4925 / NBRC 14057 / NRRL 8057)</name>
    <name type="common">Streptomyces cattleya</name>
    <dbReference type="NCBI Taxonomy" id="1003195"/>
    <lineage>
        <taxon>Bacteria</taxon>
        <taxon>Bacillati</taxon>
        <taxon>Actinomycetota</taxon>
        <taxon>Actinomycetes</taxon>
        <taxon>Kitasatosporales</taxon>
        <taxon>Streptomycetaceae</taxon>
        <taxon>Streptantibioticus</taxon>
    </lineage>
</organism>
<sequence length="152" mass="15780">MLEVVARELEGALEGVAPVGDPVVVRAAARLPVVAGRAARRVGRPVVVVLPARGSLPEGDRRAAGELLALAERVHLLPYDPAVRQDRVAADEQLVRCCRQLVAVWDGSPSDGRDATAHLVAFAGGLGKPVRVVWPAGTVRYAGCGGAGKGAR</sequence>
<dbReference type="AlphaFoldDB" id="G8XGF8"/>
<dbReference type="HOGENOM" id="CLU_140396_0_0_11"/>
<keyword evidence="1" id="KW-0614">Plasmid</keyword>
<evidence type="ECO:0000313" key="2">
    <source>
        <dbReference type="Proteomes" id="UP000007842"/>
    </source>
</evidence>
<geneLocation type="plasmid" evidence="1 2">
    <name>pSCATT</name>
</geneLocation>
<keyword evidence="2" id="KW-1185">Reference proteome</keyword>
<dbReference type="Proteomes" id="UP000007842">
    <property type="component" value="Plasmid pSCATT"/>
</dbReference>
<accession>G8XGF8</accession>
<gene>
    <name evidence="1" type="ordered locus">SCATT_p05230</name>
</gene>
<dbReference type="EMBL" id="CP003229">
    <property type="protein sequence ID" value="AEW98716.1"/>
    <property type="molecule type" value="Genomic_DNA"/>
</dbReference>